<dbReference type="Pfam" id="PF20303">
    <property type="entry name" value="YLATT"/>
    <property type="match status" value="1"/>
</dbReference>
<evidence type="ECO:0000256" key="2">
    <source>
        <dbReference type="SAM" id="Phobius"/>
    </source>
</evidence>
<dbReference type="EMBL" id="JAHZIJ010000023">
    <property type="protein sequence ID" value="MBW7477321.1"/>
    <property type="molecule type" value="Genomic_DNA"/>
</dbReference>
<keyword evidence="2" id="KW-0812">Transmembrane</keyword>
<accession>A0ABS7DCF0</accession>
<keyword evidence="1" id="KW-0175">Coiled coil</keyword>
<reference evidence="4 5" key="1">
    <citation type="submission" date="2021-07" db="EMBL/GenBank/DDBJ databases">
        <title>Paenibacillus radiodurans sp. nov., isolated from the southeastern edge of Tengger Desert.</title>
        <authorList>
            <person name="Zhang G."/>
        </authorList>
    </citation>
    <scope>NUCLEOTIDE SEQUENCE [LARGE SCALE GENOMIC DNA]</scope>
    <source>
        <strain evidence="4 5">DT7-4</strain>
    </source>
</reference>
<dbReference type="Proteomes" id="UP000812277">
    <property type="component" value="Unassembled WGS sequence"/>
</dbReference>
<evidence type="ECO:0000313" key="5">
    <source>
        <dbReference type="Proteomes" id="UP000812277"/>
    </source>
</evidence>
<gene>
    <name evidence="4" type="ORF">K0T92_21615</name>
</gene>
<protein>
    <submittedName>
        <fullName evidence="4">Helix-turn-helix domain-containing protein</fullName>
    </submittedName>
</protein>
<keyword evidence="5" id="KW-1185">Reference proteome</keyword>
<feature type="domain" description="YEATS-Like-Associating Three TM" evidence="3">
    <location>
        <begin position="3"/>
        <end position="111"/>
    </location>
</feature>
<evidence type="ECO:0000313" key="4">
    <source>
        <dbReference type="EMBL" id="MBW7477321.1"/>
    </source>
</evidence>
<feature type="transmembrane region" description="Helical" evidence="2">
    <location>
        <begin position="38"/>
        <end position="60"/>
    </location>
</feature>
<evidence type="ECO:0000256" key="1">
    <source>
        <dbReference type="SAM" id="Coils"/>
    </source>
</evidence>
<feature type="transmembrane region" description="Helical" evidence="2">
    <location>
        <begin position="6"/>
        <end position="26"/>
    </location>
</feature>
<name>A0ABS7DCF0_9BACL</name>
<evidence type="ECO:0000259" key="3">
    <source>
        <dbReference type="Pfam" id="PF20303"/>
    </source>
</evidence>
<feature type="coiled-coil region" evidence="1">
    <location>
        <begin position="97"/>
        <end position="124"/>
    </location>
</feature>
<comment type="caution">
    <text evidence="4">The sequence shown here is derived from an EMBL/GenBank/DDBJ whole genome shotgun (WGS) entry which is preliminary data.</text>
</comment>
<feature type="transmembrane region" description="Helical" evidence="2">
    <location>
        <begin position="72"/>
        <end position="93"/>
    </location>
</feature>
<proteinExistence type="predicted"/>
<keyword evidence="2" id="KW-1133">Transmembrane helix</keyword>
<dbReference type="InterPro" id="IPR046890">
    <property type="entry name" value="YLATT"/>
</dbReference>
<dbReference type="RefSeq" id="WP_219874576.1">
    <property type="nucleotide sequence ID" value="NZ_JAHZIJ010000023.1"/>
</dbReference>
<keyword evidence="2" id="KW-0472">Membrane</keyword>
<sequence length="247" mass="27728">MEHWILVLIIILISGAIGGIVNYLLVERVGVLFLRDREFYKSIFIGLAAALLVPLFLNTISSNLIRDSETDIYKIFVISGFCLIASIYSKSFIQTLSDKVIRQLDEVQQKVKNVEKDVNAIADSETEDGSGGKHNDIMVSHSLDEHLPQLKASFRENDTDKIKILRSLAEGNYTFRSLQGMSKETGINEREINIAINELSALGYIDQSMRGSGIRFYITRPGREHLAWYNGTSYAHLLEKNGDIKGA</sequence>
<organism evidence="4 5">
    <name type="scientific">Paenibacillus oenotherae</name>
    <dbReference type="NCBI Taxonomy" id="1435645"/>
    <lineage>
        <taxon>Bacteria</taxon>
        <taxon>Bacillati</taxon>
        <taxon>Bacillota</taxon>
        <taxon>Bacilli</taxon>
        <taxon>Bacillales</taxon>
        <taxon>Paenibacillaceae</taxon>
        <taxon>Paenibacillus</taxon>
    </lineage>
</organism>